<dbReference type="PANTHER" id="PTHR47273:SF6">
    <property type="entry name" value="POLLEN OLE E 1 ALLERGEN AND EXTENSIN FAMILY PROTEIN"/>
    <property type="match status" value="1"/>
</dbReference>
<accession>A0AAV1YNT3</accession>
<comment type="caution">
    <text evidence="1">The sequence shown here is derived from an EMBL/GenBank/DDBJ whole genome shotgun (WGS) entry which is preliminary data.</text>
</comment>
<dbReference type="PANTHER" id="PTHR47273">
    <property type="entry name" value="EXPRESSED PROTEIN"/>
    <property type="match status" value="1"/>
</dbReference>
<dbReference type="Proteomes" id="UP001497480">
    <property type="component" value="Unassembled WGS sequence"/>
</dbReference>
<evidence type="ECO:0008006" key="3">
    <source>
        <dbReference type="Google" id="ProtNLM"/>
    </source>
</evidence>
<reference evidence="1 2" key="1">
    <citation type="submission" date="2024-03" db="EMBL/GenBank/DDBJ databases">
        <authorList>
            <person name="Martinez-Hernandez J."/>
        </authorList>
    </citation>
    <scope>NUCLEOTIDE SEQUENCE [LARGE SCALE GENOMIC DNA]</scope>
</reference>
<keyword evidence="2" id="KW-1185">Reference proteome</keyword>
<protein>
    <recommendedName>
        <fullName evidence="3">Pollen Ole e 1 allergen and extensin family protein</fullName>
    </recommendedName>
</protein>
<name>A0AAV1YNT3_LUPLU</name>
<dbReference type="AlphaFoldDB" id="A0AAV1YNT3"/>
<dbReference type="EMBL" id="CAXHTB010000026">
    <property type="protein sequence ID" value="CAL0334544.1"/>
    <property type="molecule type" value="Genomic_DNA"/>
</dbReference>
<gene>
    <name evidence="1" type="ORF">LLUT_LOCUS35604</name>
</gene>
<evidence type="ECO:0000313" key="2">
    <source>
        <dbReference type="Proteomes" id="UP001497480"/>
    </source>
</evidence>
<organism evidence="1 2">
    <name type="scientific">Lupinus luteus</name>
    <name type="common">European yellow lupine</name>
    <dbReference type="NCBI Taxonomy" id="3873"/>
    <lineage>
        <taxon>Eukaryota</taxon>
        <taxon>Viridiplantae</taxon>
        <taxon>Streptophyta</taxon>
        <taxon>Embryophyta</taxon>
        <taxon>Tracheophyta</taxon>
        <taxon>Spermatophyta</taxon>
        <taxon>Magnoliopsida</taxon>
        <taxon>eudicotyledons</taxon>
        <taxon>Gunneridae</taxon>
        <taxon>Pentapetalae</taxon>
        <taxon>rosids</taxon>
        <taxon>fabids</taxon>
        <taxon>Fabales</taxon>
        <taxon>Fabaceae</taxon>
        <taxon>Papilionoideae</taxon>
        <taxon>50 kb inversion clade</taxon>
        <taxon>genistoids sensu lato</taxon>
        <taxon>core genistoids</taxon>
        <taxon>Genisteae</taxon>
        <taxon>Lupinus</taxon>
    </lineage>
</organism>
<evidence type="ECO:0000313" key="1">
    <source>
        <dbReference type="EMBL" id="CAL0334544.1"/>
    </source>
</evidence>
<dbReference type="Pfam" id="PF01190">
    <property type="entry name" value="Pollen_Ole_e_1"/>
    <property type="match status" value="1"/>
</dbReference>
<proteinExistence type="predicted"/>
<sequence length="209" mass="23374">MLHKLPKLINKHNTTQNIRSSAKKMSYFHSFKTLLCFVFLLESLAARQYNYNPLLELPSRDEVVEMAGYGEEKLSTVVVTGSVNCEVTTFHSGGAIQPHAWPIKGVLVSVSCHSHSSSTKRKSKSMVAQGVTDEFGDFIVDIPSHLHAIPNLEKICRVKVLRIPKGSLCQQAHVKRQKGLRLQSFGNGIRAYSAGNIRFEHSTVDWVKE</sequence>